<dbReference type="HAMAP" id="MF_01877">
    <property type="entry name" value="16SrRNA_methyltr_I"/>
    <property type="match status" value="1"/>
</dbReference>
<proteinExistence type="inferred from homology"/>
<dbReference type="Gene3D" id="3.40.1010.10">
    <property type="entry name" value="Cobalt-precorrin-4 Transmethylase, Domain 1"/>
    <property type="match status" value="1"/>
</dbReference>
<evidence type="ECO:0000256" key="6">
    <source>
        <dbReference type="HAMAP-Rule" id="MF_01877"/>
    </source>
</evidence>
<dbReference type="InterPro" id="IPR008189">
    <property type="entry name" value="rRNA_ssu_MeTfrase_I"/>
</dbReference>
<keyword evidence="5 6" id="KW-0949">S-adenosyl-L-methionine</keyword>
<dbReference type="Pfam" id="PF23016">
    <property type="entry name" value="RsmI_C"/>
    <property type="match status" value="1"/>
</dbReference>
<keyword evidence="1 6" id="KW-0963">Cytoplasm</keyword>
<dbReference type="PIRSF" id="PIRSF005917">
    <property type="entry name" value="MTase_YraL"/>
    <property type="match status" value="1"/>
</dbReference>
<evidence type="ECO:0000259" key="7">
    <source>
        <dbReference type="Pfam" id="PF00590"/>
    </source>
</evidence>
<evidence type="ECO:0000256" key="5">
    <source>
        <dbReference type="ARBA" id="ARBA00022691"/>
    </source>
</evidence>
<keyword evidence="4 6" id="KW-0808">Transferase</keyword>
<name>A0ABU1V2U3_9GAMM</name>
<dbReference type="NCBIfam" id="TIGR00096">
    <property type="entry name" value="16S rRNA (cytidine(1402)-2'-O)-methyltransferase"/>
    <property type="match status" value="1"/>
</dbReference>
<gene>
    <name evidence="6" type="primary">rsmI</name>
    <name evidence="9" type="ORF">J2X05_003770</name>
</gene>
<dbReference type="Pfam" id="PF00590">
    <property type="entry name" value="TP_methylase"/>
    <property type="match status" value="1"/>
</dbReference>
<dbReference type="InterPro" id="IPR000878">
    <property type="entry name" value="4pyrrol_Mease"/>
</dbReference>
<comment type="function">
    <text evidence="6">Catalyzes the 2'-O-methylation of the ribose of cytidine 1402 (C1402) in 16S rRNA.</text>
</comment>
<dbReference type="RefSeq" id="WP_310075363.1">
    <property type="nucleotide sequence ID" value="NZ_JAVDVX010000007.1"/>
</dbReference>
<keyword evidence="3 6" id="KW-0489">Methyltransferase</keyword>
<dbReference type="InterPro" id="IPR014776">
    <property type="entry name" value="4pyrrole_Mease_sub2"/>
</dbReference>
<dbReference type="GO" id="GO:0008168">
    <property type="term" value="F:methyltransferase activity"/>
    <property type="evidence" value="ECO:0007669"/>
    <property type="project" value="UniProtKB-KW"/>
</dbReference>
<dbReference type="InterPro" id="IPR053910">
    <property type="entry name" value="RsmI_HTH"/>
</dbReference>
<dbReference type="Proteomes" id="UP001253595">
    <property type="component" value="Unassembled WGS sequence"/>
</dbReference>
<evidence type="ECO:0000256" key="4">
    <source>
        <dbReference type="ARBA" id="ARBA00022679"/>
    </source>
</evidence>
<keyword evidence="2 6" id="KW-0698">rRNA processing</keyword>
<feature type="domain" description="RsmI HTH" evidence="8">
    <location>
        <begin position="239"/>
        <end position="282"/>
    </location>
</feature>
<evidence type="ECO:0000256" key="2">
    <source>
        <dbReference type="ARBA" id="ARBA00022552"/>
    </source>
</evidence>
<reference evidence="9 10" key="1">
    <citation type="submission" date="2023-07" db="EMBL/GenBank/DDBJ databases">
        <title>Sorghum-associated microbial communities from plants grown in Nebraska, USA.</title>
        <authorList>
            <person name="Schachtman D."/>
        </authorList>
    </citation>
    <scope>NUCLEOTIDE SEQUENCE [LARGE SCALE GENOMIC DNA]</scope>
    <source>
        <strain evidence="9 10">BE190</strain>
    </source>
</reference>
<feature type="domain" description="Tetrapyrrole methylase" evidence="7">
    <location>
        <begin position="11"/>
        <end position="210"/>
    </location>
</feature>
<keyword evidence="10" id="KW-1185">Reference proteome</keyword>
<dbReference type="GO" id="GO:0032259">
    <property type="term" value="P:methylation"/>
    <property type="evidence" value="ECO:0007669"/>
    <property type="project" value="UniProtKB-KW"/>
</dbReference>
<dbReference type="EC" id="2.1.1.198" evidence="6"/>
<dbReference type="PANTHER" id="PTHR46111">
    <property type="entry name" value="RIBOSOMAL RNA SMALL SUBUNIT METHYLTRANSFERASE I"/>
    <property type="match status" value="1"/>
</dbReference>
<dbReference type="EMBL" id="JAVDVX010000007">
    <property type="protein sequence ID" value="MDR7091735.1"/>
    <property type="molecule type" value="Genomic_DNA"/>
</dbReference>
<dbReference type="InterPro" id="IPR014777">
    <property type="entry name" value="4pyrrole_Mease_sub1"/>
</dbReference>
<comment type="similarity">
    <text evidence="6">Belongs to the methyltransferase superfamily. RsmI family.</text>
</comment>
<evidence type="ECO:0000313" key="9">
    <source>
        <dbReference type="EMBL" id="MDR7091735.1"/>
    </source>
</evidence>
<dbReference type="InterPro" id="IPR018063">
    <property type="entry name" value="SAM_MeTrfase_RsmI_CS"/>
</dbReference>
<accession>A0ABU1V2U3</accession>
<dbReference type="Gene3D" id="3.30.950.10">
    <property type="entry name" value="Methyltransferase, Cobalt-precorrin-4 Transmethylase, Domain 2"/>
    <property type="match status" value="1"/>
</dbReference>
<evidence type="ECO:0000313" key="10">
    <source>
        <dbReference type="Proteomes" id="UP001253595"/>
    </source>
</evidence>
<organism evidence="9 10">
    <name type="scientific">Cellvibrio fibrivorans</name>
    <dbReference type="NCBI Taxonomy" id="126350"/>
    <lineage>
        <taxon>Bacteria</taxon>
        <taxon>Pseudomonadati</taxon>
        <taxon>Pseudomonadota</taxon>
        <taxon>Gammaproteobacteria</taxon>
        <taxon>Cellvibrionales</taxon>
        <taxon>Cellvibrionaceae</taxon>
        <taxon>Cellvibrio</taxon>
    </lineage>
</organism>
<evidence type="ECO:0000259" key="8">
    <source>
        <dbReference type="Pfam" id="PF23016"/>
    </source>
</evidence>
<sequence length="284" mass="30788">MTTVASNQGILYVVATPIGNLGDMVPRAVETLQTVAVIAAEDTRHSSRLLAHFDIKTPCIAYHDHSDETRVEQLIARIQAGDSVALISDAGTPLVSDPGYRLVRSARQAGVKVVPIPGACAMIAALSAAGLPSDRFAFEGFLPAKQVARCTQLQSLAADPRTLIFYEAPHRILETLQDMAQVFGAEREVVMARELTKTFETIKGSNVSELAAWVESDSNQQRGEIVLLVHGAPKPENEAMTPEHMHIMKVLLDELPVKQAAAIGAKLTGLKKNFLYDWALQQAE</sequence>
<dbReference type="CDD" id="cd11648">
    <property type="entry name" value="RsmI"/>
    <property type="match status" value="1"/>
</dbReference>
<comment type="catalytic activity">
    <reaction evidence="6">
        <text>cytidine(1402) in 16S rRNA + S-adenosyl-L-methionine = 2'-O-methylcytidine(1402) in 16S rRNA + S-adenosyl-L-homocysteine + H(+)</text>
        <dbReference type="Rhea" id="RHEA:42924"/>
        <dbReference type="Rhea" id="RHEA-COMP:10285"/>
        <dbReference type="Rhea" id="RHEA-COMP:10286"/>
        <dbReference type="ChEBI" id="CHEBI:15378"/>
        <dbReference type="ChEBI" id="CHEBI:57856"/>
        <dbReference type="ChEBI" id="CHEBI:59789"/>
        <dbReference type="ChEBI" id="CHEBI:74495"/>
        <dbReference type="ChEBI" id="CHEBI:82748"/>
        <dbReference type="EC" id="2.1.1.198"/>
    </reaction>
</comment>
<evidence type="ECO:0000256" key="1">
    <source>
        <dbReference type="ARBA" id="ARBA00022490"/>
    </source>
</evidence>
<comment type="caution">
    <text evidence="9">The sequence shown here is derived from an EMBL/GenBank/DDBJ whole genome shotgun (WGS) entry which is preliminary data.</text>
</comment>
<dbReference type="InterPro" id="IPR035996">
    <property type="entry name" value="4pyrrol_Methylase_sf"/>
</dbReference>
<comment type="subcellular location">
    <subcellularLocation>
        <location evidence="6">Cytoplasm</location>
    </subcellularLocation>
</comment>
<dbReference type="SUPFAM" id="SSF53790">
    <property type="entry name" value="Tetrapyrrole methylase"/>
    <property type="match status" value="1"/>
</dbReference>
<dbReference type="PANTHER" id="PTHR46111:SF1">
    <property type="entry name" value="RIBOSOMAL RNA SMALL SUBUNIT METHYLTRANSFERASE I"/>
    <property type="match status" value="1"/>
</dbReference>
<dbReference type="PROSITE" id="PS01296">
    <property type="entry name" value="RSMI"/>
    <property type="match status" value="1"/>
</dbReference>
<protein>
    <recommendedName>
        <fullName evidence="6">Ribosomal RNA small subunit methyltransferase I</fullName>
        <ecNumber evidence="6">2.1.1.198</ecNumber>
    </recommendedName>
    <alternativeName>
        <fullName evidence="6">16S rRNA 2'-O-ribose C1402 methyltransferase</fullName>
    </alternativeName>
    <alternativeName>
        <fullName evidence="6">rRNA (cytidine-2'-O-)-methyltransferase RsmI</fullName>
    </alternativeName>
</protein>
<evidence type="ECO:0000256" key="3">
    <source>
        <dbReference type="ARBA" id="ARBA00022603"/>
    </source>
</evidence>